<protein>
    <submittedName>
        <fullName evidence="2">Uncharacterized protein</fullName>
    </submittedName>
</protein>
<dbReference type="AlphaFoldDB" id="A0A2N5VRE3"/>
<proteinExistence type="predicted"/>
<comment type="caution">
    <text evidence="2">The sequence shown here is derived from an EMBL/GenBank/DDBJ whole genome shotgun (WGS) entry which is preliminary data.</text>
</comment>
<organism evidence="2 3">
    <name type="scientific">Puccinia coronata f. sp. avenae</name>
    <dbReference type="NCBI Taxonomy" id="200324"/>
    <lineage>
        <taxon>Eukaryota</taxon>
        <taxon>Fungi</taxon>
        <taxon>Dikarya</taxon>
        <taxon>Basidiomycota</taxon>
        <taxon>Pucciniomycotina</taxon>
        <taxon>Pucciniomycetes</taxon>
        <taxon>Pucciniales</taxon>
        <taxon>Pucciniaceae</taxon>
        <taxon>Puccinia</taxon>
    </lineage>
</organism>
<sequence length="113" mass="12094">MSGDNLIAGGVETHGVRTFSAQDLQPDQFMYHQVSLFYLHTQLIFSPTNLAVSAAALPENTAMQDVDPQDDIVELINLSRHLADRIGSTADGSSTQDHAESGQPPSTTESGLP</sequence>
<reference evidence="2 3" key="1">
    <citation type="submission" date="2017-11" db="EMBL/GenBank/DDBJ databases">
        <title>De novo assembly and phasing of dikaryotic genomes from two isolates of Puccinia coronata f. sp. avenae, the causal agent of oat crown rust.</title>
        <authorList>
            <person name="Miller M.E."/>
            <person name="Zhang Y."/>
            <person name="Omidvar V."/>
            <person name="Sperschneider J."/>
            <person name="Schwessinger B."/>
            <person name="Raley C."/>
            <person name="Palmer J.M."/>
            <person name="Garnica D."/>
            <person name="Upadhyaya N."/>
            <person name="Rathjen J."/>
            <person name="Taylor J.M."/>
            <person name="Park R.F."/>
            <person name="Dodds P.N."/>
            <person name="Hirsch C.D."/>
            <person name="Kianian S.F."/>
            <person name="Figueroa M."/>
        </authorList>
    </citation>
    <scope>NUCLEOTIDE SEQUENCE [LARGE SCALE GENOMIC DNA]</scope>
    <source>
        <strain evidence="2">12NC29</strain>
    </source>
</reference>
<dbReference type="STRING" id="200324.A0A2N5VRE3"/>
<feature type="region of interest" description="Disordered" evidence="1">
    <location>
        <begin position="86"/>
        <end position="113"/>
    </location>
</feature>
<accession>A0A2N5VRE3</accession>
<dbReference type="Proteomes" id="UP000235388">
    <property type="component" value="Unassembled WGS sequence"/>
</dbReference>
<gene>
    <name evidence="2" type="ORF">PCANC_07727</name>
</gene>
<name>A0A2N5VRE3_9BASI</name>
<evidence type="ECO:0000313" key="3">
    <source>
        <dbReference type="Proteomes" id="UP000235388"/>
    </source>
</evidence>
<keyword evidence="3" id="KW-1185">Reference proteome</keyword>
<feature type="compositionally biased region" description="Polar residues" evidence="1">
    <location>
        <begin position="103"/>
        <end position="113"/>
    </location>
</feature>
<evidence type="ECO:0000256" key="1">
    <source>
        <dbReference type="SAM" id="MobiDB-lite"/>
    </source>
</evidence>
<evidence type="ECO:0000313" key="2">
    <source>
        <dbReference type="EMBL" id="PLW52536.1"/>
    </source>
</evidence>
<dbReference type="EMBL" id="PGCJ01000079">
    <property type="protein sequence ID" value="PLW52536.1"/>
    <property type="molecule type" value="Genomic_DNA"/>
</dbReference>